<protein>
    <submittedName>
        <fullName evidence="2">Uncharacterized protein</fullName>
    </submittedName>
</protein>
<dbReference type="Pfam" id="PF01554">
    <property type="entry name" value="MatE"/>
    <property type="match status" value="1"/>
</dbReference>
<accession>A0ABD1NJ02</accession>
<evidence type="ECO:0000313" key="2">
    <source>
        <dbReference type="EMBL" id="KAL2348114.1"/>
    </source>
</evidence>
<dbReference type="EMBL" id="JBGMDY010000001">
    <property type="protein sequence ID" value="KAL2348114.1"/>
    <property type="molecule type" value="Genomic_DNA"/>
</dbReference>
<evidence type="ECO:0000256" key="1">
    <source>
        <dbReference type="ARBA" id="ARBA00010199"/>
    </source>
</evidence>
<reference evidence="2 3" key="1">
    <citation type="submission" date="2024-08" db="EMBL/GenBank/DDBJ databases">
        <title>Insights into the chromosomal genome structure of Flemingia macrophylla.</title>
        <authorList>
            <person name="Ding Y."/>
            <person name="Zhao Y."/>
            <person name="Bi W."/>
            <person name="Wu M."/>
            <person name="Zhao G."/>
            <person name="Gong Y."/>
            <person name="Li W."/>
            <person name="Zhang P."/>
        </authorList>
    </citation>
    <scope>NUCLEOTIDE SEQUENCE [LARGE SCALE GENOMIC DNA]</scope>
    <source>
        <strain evidence="2">DYQJB</strain>
        <tissue evidence="2">Leaf</tissue>
    </source>
</reference>
<comment type="caution">
    <text evidence="2">The sequence shown here is derived from an EMBL/GenBank/DDBJ whole genome shotgun (WGS) entry which is preliminary data.</text>
</comment>
<sequence>MKDNVRSLRAEFVELKGEGETIVDYVARLTSWRSSTQTMMKRMMKRWSEGKFWDGLYSKNNLESEEGPSEKAQHTSEIGTMSCKLGDSLSLNNKTNQLLSPHPPLETSVVKMVASELRVQRGIVLPMVAMNLAWFGKTTITTAFLDRLRDLSLAGGALSFTFANVTGFSLLNGLCDAMGPICGQAHGATKTLGSFTRLFS</sequence>
<dbReference type="InterPro" id="IPR002528">
    <property type="entry name" value="MATE_fam"/>
</dbReference>
<proteinExistence type="inferred from homology"/>
<dbReference type="Proteomes" id="UP001603857">
    <property type="component" value="Unassembled WGS sequence"/>
</dbReference>
<organism evidence="2 3">
    <name type="scientific">Flemingia macrophylla</name>
    <dbReference type="NCBI Taxonomy" id="520843"/>
    <lineage>
        <taxon>Eukaryota</taxon>
        <taxon>Viridiplantae</taxon>
        <taxon>Streptophyta</taxon>
        <taxon>Embryophyta</taxon>
        <taxon>Tracheophyta</taxon>
        <taxon>Spermatophyta</taxon>
        <taxon>Magnoliopsida</taxon>
        <taxon>eudicotyledons</taxon>
        <taxon>Gunneridae</taxon>
        <taxon>Pentapetalae</taxon>
        <taxon>rosids</taxon>
        <taxon>fabids</taxon>
        <taxon>Fabales</taxon>
        <taxon>Fabaceae</taxon>
        <taxon>Papilionoideae</taxon>
        <taxon>50 kb inversion clade</taxon>
        <taxon>NPAAA clade</taxon>
        <taxon>indigoferoid/millettioid clade</taxon>
        <taxon>Phaseoleae</taxon>
        <taxon>Flemingia</taxon>
    </lineage>
</organism>
<name>A0ABD1NJ02_9FABA</name>
<gene>
    <name evidence="2" type="ORF">Fmac_002114</name>
</gene>
<dbReference type="AlphaFoldDB" id="A0ABD1NJ02"/>
<evidence type="ECO:0000313" key="3">
    <source>
        <dbReference type="Proteomes" id="UP001603857"/>
    </source>
</evidence>
<comment type="similarity">
    <text evidence="1">Belongs to the multi antimicrobial extrusion (MATE) (TC 2.A.66.1) family.</text>
</comment>
<keyword evidence="3" id="KW-1185">Reference proteome</keyword>